<dbReference type="InterPro" id="IPR036388">
    <property type="entry name" value="WH-like_DNA-bd_sf"/>
</dbReference>
<evidence type="ECO:0000313" key="2">
    <source>
        <dbReference type="Proteomes" id="UP000198539"/>
    </source>
</evidence>
<dbReference type="SUPFAM" id="SSF46689">
    <property type="entry name" value="Homeodomain-like"/>
    <property type="match status" value="1"/>
</dbReference>
<dbReference type="RefSeq" id="WP_143033587.1">
    <property type="nucleotide sequence ID" value="NZ_FNOM01000046.1"/>
</dbReference>
<dbReference type="OrthoDB" id="2375382at2"/>
<dbReference type="Proteomes" id="UP000198539">
    <property type="component" value="Unassembled WGS sequence"/>
</dbReference>
<proteinExistence type="predicted"/>
<dbReference type="AlphaFoldDB" id="A0A1H3FSM8"/>
<dbReference type="InterPro" id="IPR009057">
    <property type="entry name" value="Homeodomain-like_sf"/>
</dbReference>
<reference evidence="1 2" key="1">
    <citation type="submission" date="2016-10" db="EMBL/GenBank/DDBJ databases">
        <authorList>
            <person name="de Groot N.N."/>
        </authorList>
    </citation>
    <scope>NUCLEOTIDE SEQUENCE [LARGE SCALE GENOMIC DNA]</scope>
    <source>
        <strain evidence="1 2">CGMCC 1.8894</strain>
    </source>
</reference>
<organism evidence="1 2">
    <name type="scientific">Roseicitreum antarcticum</name>
    <dbReference type="NCBI Taxonomy" id="564137"/>
    <lineage>
        <taxon>Bacteria</taxon>
        <taxon>Pseudomonadati</taxon>
        <taxon>Pseudomonadota</taxon>
        <taxon>Alphaproteobacteria</taxon>
        <taxon>Rhodobacterales</taxon>
        <taxon>Paracoccaceae</taxon>
        <taxon>Roseicitreum</taxon>
    </lineage>
</organism>
<feature type="non-terminal residue" evidence="1">
    <location>
        <position position="139"/>
    </location>
</feature>
<name>A0A1H3FSM8_9RHOB</name>
<dbReference type="Gene3D" id="1.10.10.10">
    <property type="entry name" value="Winged helix-like DNA-binding domain superfamily/Winged helix DNA-binding domain"/>
    <property type="match status" value="1"/>
</dbReference>
<evidence type="ECO:0000313" key="1">
    <source>
        <dbReference type="EMBL" id="SDX93378.1"/>
    </source>
</evidence>
<sequence>MRGRASVAIALSEEERVFLEAQLRRHKAARSLSDRCRIVLRCAGGLTSKEIAAELGHSEHTVGKWRRRFAEHRIEGLSDEYRAGRPRTISDEQVADGHEGVDCRWCDGYAALCSGHDYAESFATRAILGINCRIIKYLC</sequence>
<protein>
    <submittedName>
        <fullName evidence="1">Winged helix-turn helix</fullName>
    </submittedName>
</protein>
<keyword evidence="2" id="KW-1185">Reference proteome</keyword>
<dbReference type="EMBL" id="FNOM01000046">
    <property type="protein sequence ID" value="SDX93378.1"/>
    <property type="molecule type" value="Genomic_DNA"/>
</dbReference>
<gene>
    <name evidence="1" type="ORF">SAMN04488238_1465</name>
</gene>
<accession>A0A1H3FSM8</accession>
<dbReference type="Pfam" id="PF13551">
    <property type="entry name" value="HTH_29"/>
    <property type="match status" value="1"/>
</dbReference>